<evidence type="ECO:0000259" key="9">
    <source>
        <dbReference type="PROSITE" id="PS50112"/>
    </source>
</evidence>
<dbReference type="InterPro" id="IPR035965">
    <property type="entry name" value="PAS-like_dom_sf"/>
</dbReference>
<reference evidence="12" key="1">
    <citation type="submission" date="2025-08" db="UniProtKB">
        <authorList>
            <consortium name="RefSeq"/>
        </authorList>
    </citation>
    <scope>IDENTIFICATION</scope>
</reference>
<dbReference type="InterPro" id="IPR001610">
    <property type="entry name" value="PAC"/>
</dbReference>
<dbReference type="GO" id="GO:1990513">
    <property type="term" value="C:CLOCK-BMAL transcription complex"/>
    <property type="evidence" value="ECO:0007669"/>
    <property type="project" value="TreeGrafter"/>
</dbReference>
<evidence type="ECO:0000256" key="3">
    <source>
        <dbReference type="ARBA" id="ARBA00023108"/>
    </source>
</evidence>
<dbReference type="PRINTS" id="PR00785">
    <property type="entry name" value="NCTRNSLOCATR"/>
</dbReference>
<accession>A0A8B7YE22</accession>
<sequence>MNNVYMCRHHSFSLPKITPYIPQHEREPDIHITYMYSMLRTSEFTNNARQNRLACKKRKYMYCIEANQRAMSDELTSEDDKQGCKRKCRNASEKKRRDQFNCLIQELGCMVSTKNRKMDKSAVLRSTINFLKAHNDNTLKSETSIKEKWKPSFLSDNEFSQLMLEALDGFLIVFSQQGHILYTSCSITSLLRHLPKDLENCTIYELVHEDDRPKIFKILSEVDSSRDNEGELLSKRFTFHCQMRRGSLQPNELVEYETVKIHGNFTMINKDEGVLPLDMGMARYCFVATVRLQTTQLSREMATFSEQQNKFMSRHSLDWKFLFLDHRGPPIIGYLPFEVLGTSVYDYYHQDDLEKVAHCHEALIQTSEGISCYYRFLTKGQEWIWLQTRNYITYNQWNSKPEFIVCMHKVVNYAEVRNDVNQSLNLTEDSRIAADKSDSGAAMDSHTSTSDMSASTSPVSSIDGDHYLKKHKKSKTLVESFHGVGSMASIRPPIQPTGPSVQPNTPSLKPPQPTPPRPHYVPPPLLCSVSSQKSTCTDNSSHLYSDQEVLPSSPSNVSAQVASDYNQNLQVQQSTLAPELVMVQIKLQEQLVQRHQKLQEAIVQQQKELQAVQQQLLVAQQFLIHSNPFLQGLMVPTTQPDVLQADTNVTMDESLVDQILSHQAMEAASQAQPSMPSTSSTLVPESSGLAADPSVSAHSSMQAMGAQYTVSFFPQMLEGSQQQHQQQQHDQEQKLRQRHQEQQHLQSQLLFQSGQMMPSSSLGFLAAGQAQPSAVLPMVHPDSSSPSGFSTPRLTAPAITTPSLSMARMSSGLGPGPTGNLDSSRLASPATLQAGPRLSPVSPSSHNQSSPNTLSQAGSAGTDSVSNADYPYQIQALSPVMDPSSMGLMQQLTMPPRTQTGQ</sequence>
<feature type="domain" description="PAS" evidence="9">
    <location>
        <begin position="156"/>
        <end position="226"/>
    </location>
</feature>
<dbReference type="GO" id="GO:0000981">
    <property type="term" value="F:DNA-binding transcription factor activity, RNA polymerase II-specific"/>
    <property type="evidence" value="ECO:0007669"/>
    <property type="project" value="InterPro"/>
</dbReference>
<dbReference type="SUPFAM" id="SSF55785">
    <property type="entry name" value="PYP-like sensor domain (PAS domain)"/>
    <property type="match status" value="2"/>
</dbReference>
<dbReference type="AlphaFoldDB" id="A0A8B7YE22"/>
<dbReference type="Proteomes" id="UP000694845">
    <property type="component" value="Unplaced"/>
</dbReference>
<protein>
    <submittedName>
        <fullName evidence="12">Circadian locomoter output cycles protein kaput-like isoform X1</fullName>
    </submittedName>
</protein>
<evidence type="ECO:0000256" key="2">
    <source>
        <dbReference type="ARBA" id="ARBA00023015"/>
    </source>
</evidence>
<keyword evidence="11" id="KW-1185">Reference proteome</keyword>
<feature type="region of interest" description="Disordered" evidence="8">
    <location>
        <begin position="538"/>
        <end position="557"/>
    </location>
</feature>
<feature type="domain" description="PAS" evidence="9">
    <location>
        <begin position="331"/>
        <end position="367"/>
    </location>
</feature>
<dbReference type="PANTHER" id="PTHR46055">
    <property type="entry name" value="CIRCADIAN LOCOMOTER OUTPUT CYCLES PROTEIN KAPUT"/>
    <property type="match status" value="1"/>
</dbReference>
<dbReference type="OrthoDB" id="411251at2759"/>
<feature type="region of interest" description="Disordered" evidence="8">
    <location>
        <begin position="718"/>
        <end position="745"/>
    </location>
</feature>
<feature type="region of interest" description="Disordered" evidence="8">
    <location>
        <begin position="776"/>
        <end position="867"/>
    </location>
</feature>
<keyword evidence="1" id="KW-0677">Repeat</keyword>
<feature type="compositionally biased region" description="Polar residues" evidence="8">
    <location>
        <begin position="852"/>
        <end position="867"/>
    </location>
</feature>
<dbReference type="GO" id="GO:0005737">
    <property type="term" value="C:cytoplasm"/>
    <property type="evidence" value="ECO:0007669"/>
    <property type="project" value="InterPro"/>
</dbReference>
<keyword evidence="3" id="KW-0090">Biological rhythms</keyword>
<name>A0A8B7YE22_ACAPL</name>
<dbReference type="PANTHER" id="PTHR46055:SF3">
    <property type="entry name" value="CIRCADIAN LOCOMOTER OUTPUT CYCLES PROTEIN KAPUT"/>
    <property type="match status" value="1"/>
</dbReference>
<evidence type="ECO:0000256" key="5">
    <source>
        <dbReference type="ARBA" id="ARBA00023163"/>
    </source>
</evidence>
<dbReference type="InterPro" id="IPR047230">
    <property type="entry name" value="CLOCK-like"/>
</dbReference>
<keyword evidence="7" id="KW-0175">Coiled coil</keyword>
<organism evidence="11 12">
    <name type="scientific">Acanthaster planci</name>
    <name type="common">Crown-of-thorns starfish</name>
    <dbReference type="NCBI Taxonomy" id="133434"/>
    <lineage>
        <taxon>Eukaryota</taxon>
        <taxon>Metazoa</taxon>
        <taxon>Echinodermata</taxon>
        <taxon>Eleutherozoa</taxon>
        <taxon>Asterozoa</taxon>
        <taxon>Asteroidea</taxon>
        <taxon>Valvatacea</taxon>
        <taxon>Valvatida</taxon>
        <taxon>Acanthasteridae</taxon>
        <taxon>Acanthaster</taxon>
    </lineage>
</organism>
<feature type="region of interest" description="Disordered" evidence="8">
    <location>
        <begin position="487"/>
        <end position="524"/>
    </location>
</feature>
<feature type="region of interest" description="Disordered" evidence="8">
    <location>
        <begin position="435"/>
        <end position="465"/>
    </location>
</feature>
<dbReference type="InterPro" id="IPR011598">
    <property type="entry name" value="bHLH_dom"/>
</dbReference>
<dbReference type="PROSITE" id="PS50112">
    <property type="entry name" value="PAS"/>
    <property type="match status" value="2"/>
</dbReference>
<feature type="coiled-coil region" evidence="7">
    <location>
        <begin position="588"/>
        <end position="615"/>
    </location>
</feature>
<dbReference type="GeneID" id="110979766"/>
<dbReference type="RefSeq" id="XP_022091504.1">
    <property type="nucleotide sequence ID" value="XM_022235812.1"/>
</dbReference>
<feature type="compositionally biased region" description="Polar residues" evidence="8">
    <location>
        <begin position="669"/>
        <end position="684"/>
    </location>
</feature>
<dbReference type="Pfam" id="PF00010">
    <property type="entry name" value="HLH"/>
    <property type="match status" value="1"/>
</dbReference>
<dbReference type="GO" id="GO:0032922">
    <property type="term" value="P:circadian regulation of gene expression"/>
    <property type="evidence" value="ECO:0007669"/>
    <property type="project" value="InterPro"/>
</dbReference>
<feature type="compositionally biased region" description="Polar residues" evidence="8">
    <location>
        <begin position="782"/>
        <end position="804"/>
    </location>
</feature>
<feature type="compositionally biased region" description="Polar residues" evidence="8">
    <location>
        <begin position="887"/>
        <end position="902"/>
    </location>
</feature>
<dbReference type="InterPro" id="IPR000014">
    <property type="entry name" value="PAS"/>
</dbReference>
<evidence type="ECO:0000259" key="10">
    <source>
        <dbReference type="PROSITE" id="PS50888"/>
    </source>
</evidence>
<feature type="domain" description="BHLH" evidence="10">
    <location>
        <begin position="84"/>
        <end position="134"/>
    </location>
</feature>
<dbReference type="SUPFAM" id="SSF47459">
    <property type="entry name" value="HLH, helix-loop-helix DNA-binding domain"/>
    <property type="match status" value="1"/>
</dbReference>
<dbReference type="InterPro" id="IPR001067">
    <property type="entry name" value="Nuc_translocat"/>
</dbReference>
<evidence type="ECO:0000313" key="12">
    <source>
        <dbReference type="RefSeq" id="XP_022091504.1"/>
    </source>
</evidence>
<dbReference type="CDD" id="cd00130">
    <property type="entry name" value="PAS"/>
    <property type="match status" value="2"/>
</dbReference>
<feature type="compositionally biased region" description="Polar residues" evidence="8">
    <location>
        <begin position="445"/>
        <end position="460"/>
    </location>
</feature>
<keyword evidence="4" id="KW-0238">DNA-binding</keyword>
<evidence type="ECO:0000313" key="11">
    <source>
        <dbReference type="Proteomes" id="UP000694845"/>
    </source>
</evidence>
<dbReference type="Gene3D" id="3.30.450.20">
    <property type="entry name" value="PAS domain"/>
    <property type="match status" value="2"/>
</dbReference>
<evidence type="ECO:0000256" key="6">
    <source>
        <dbReference type="ARBA" id="ARBA00023242"/>
    </source>
</evidence>
<gene>
    <name evidence="12" type="primary">LOC110979766</name>
</gene>
<feature type="compositionally biased region" description="Pro residues" evidence="8">
    <location>
        <begin position="508"/>
        <end position="524"/>
    </location>
</feature>
<feature type="region of interest" description="Disordered" evidence="8">
    <location>
        <begin position="881"/>
        <end position="902"/>
    </location>
</feature>
<dbReference type="KEGG" id="aplc:110979766"/>
<dbReference type="SMART" id="SM00353">
    <property type="entry name" value="HLH"/>
    <property type="match status" value="1"/>
</dbReference>
<keyword evidence="2" id="KW-0805">Transcription regulation</keyword>
<evidence type="ECO:0000256" key="1">
    <source>
        <dbReference type="ARBA" id="ARBA00022737"/>
    </source>
</evidence>
<dbReference type="SMART" id="SM00091">
    <property type="entry name" value="PAS"/>
    <property type="match status" value="2"/>
</dbReference>
<dbReference type="GO" id="GO:0000978">
    <property type="term" value="F:RNA polymerase II cis-regulatory region sequence-specific DNA binding"/>
    <property type="evidence" value="ECO:0007669"/>
    <property type="project" value="TreeGrafter"/>
</dbReference>
<keyword evidence="6" id="KW-0539">Nucleus</keyword>
<dbReference type="PROSITE" id="PS50888">
    <property type="entry name" value="BHLH"/>
    <property type="match status" value="1"/>
</dbReference>
<evidence type="ECO:0000256" key="7">
    <source>
        <dbReference type="SAM" id="Coils"/>
    </source>
</evidence>
<dbReference type="Gene3D" id="4.10.280.10">
    <property type="entry name" value="Helix-loop-helix DNA-binding domain"/>
    <property type="match status" value="1"/>
</dbReference>
<feature type="region of interest" description="Disordered" evidence="8">
    <location>
        <begin position="665"/>
        <end position="696"/>
    </location>
</feature>
<dbReference type="SMART" id="SM00086">
    <property type="entry name" value="PAC"/>
    <property type="match status" value="1"/>
</dbReference>
<dbReference type="InterPro" id="IPR036638">
    <property type="entry name" value="HLH_DNA-bd_sf"/>
</dbReference>
<evidence type="ECO:0000256" key="4">
    <source>
        <dbReference type="ARBA" id="ARBA00023125"/>
    </source>
</evidence>
<dbReference type="GO" id="GO:0046983">
    <property type="term" value="F:protein dimerization activity"/>
    <property type="evidence" value="ECO:0007669"/>
    <property type="project" value="InterPro"/>
</dbReference>
<keyword evidence="5" id="KW-0804">Transcription</keyword>
<proteinExistence type="predicted"/>
<feature type="compositionally biased region" description="Low complexity" evidence="8">
    <location>
        <begin position="839"/>
        <end position="851"/>
    </location>
</feature>
<feature type="compositionally biased region" description="Basic and acidic residues" evidence="8">
    <location>
        <begin position="727"/>
        <end position="742"/>
    </location>
</feature>
<dbReference type="Pfam" id="PF14598">
    <property type="entry name" value="PAS_11"/>
    <property type="match status" value="1"/>
</dbReference>
<evidence type="ECO:0000256" key="8">
    <source>
        <dbReference type="SAM" id="MobiDB-lite"/>
    </source>
</evidence>